<gene>
    <name evidence="2" type="ORF">G9U52_08600</name>
</gene>
<dbReference type="PANTHER" id="PTHR12110:SF53">
    <property type="entry name" value="BLR5974 PROTEIN"/>
    <property type="match status" value="1"/>
</dbReference>
<dbReference type="Pfam" id="PF01261">
    <property type="entry name" value="AP_endonuc_2"/>
    <property type="match status" value="1"/>
</dbReference>
<dbReference type="InterPro" id="IPR050312">
    <property type="entry name" value="IolE/XylAMocC-like"/>
</dbReference>
<dbReference type="Gene3D" id="3.20.20.150">
    <property type="entry name" value="Divalent-metal-dependent TIM barrel enzymes"/>
    <property type="match status" value="1"/>
</dbReference>
<dbReference type="EMBL" id="JAAOIW010000003">
    <property type="protein sequence ID" value="NHN29893.1"/>
    <property type="molecule type" value="Genomic_DNA"/>
</dbReference>
<keyword evidence="3" id="KW-1185">Reference proteome</keyword>
<dbReference type="SUPFAM" id="SSF51658">
    <property type="entry name" value="Xylose isomerase-like"/>
    <property type="match status" value="1"/>
</dbReference>
<dbReference type="PANTHER" id="PTHR12110">
    <property type="entry name" value="HYDROXYPYRUVATE ISOMERASE"/>
    <property type="match status" value="1"/>
</dbReference>
<sequence length="352" mass="39705">MSTVPSTEESFAKVYEQIPTSHYLIDNRKGPYYTGDYKIGLNLYSFNHNLNSWLQGSTEGAPPVDTMQLIRFAKEAGFDSLDITAYYIPGYQKFAMPTKPDEEILEYARNMKRLSDELGIAISCTGVKNDFADPSDERRALDVKHVKYWIDVAVAMGAPLMRVFSAEIPNDLLSSDWETIAKQRIVPALRECAEYGAAKGVKIGMQNHGDMTSTADQVIRILQWVDHPNLGVVNDMGSYRRFQAKTGEGYDWYDDIEAVFPYSLGFQLKTKPAGPNTETLTDLEQFFTRLRYSNYRGYIPIETLWGDADKNHPKHLSDPPYDQITDFLALIRAASESTKVKMPSSIDPTSAV</sequence>
<comment type="caution">
    <text evidence="2">The sequence shown here is derived from an EMBL/GenBank/DDBJ whole genome shotgun (WGS) entry which is preliminary data.</text>
</comment>
<feature type="domain" description="Xylose isomerase-like TIM barrel" evidence="1">
    <location>
        <begin position="70"/>
        <end position="307"/>
    </location>
</feature>
<evidence type="ECO:0000313" key="2">
    <source>
        <dbReference type="EMBL" id="NHN29893.1"/>
    </source>
</evidence>
<dbReference type="Proteomes" id="UP001165962">
    <property type="component" value="Unassembled WGS sequence"/>
</dbReference>
<dbReference type="GO" id="GO:0016853">
    <property type="term" value="F:isomerase activity"/>
    <property type="evidence" value="ECO:0007669"/>
    <property type="project" value="UniProtKB-KW"/>
</dbReference>
<name>A0ABX0J4X5_9BACL</name>
<protein>
    <submittedName>
        <fullName evidence="2">Sugar phosphate isomerase/epimerase</fullName>
    </submittedName>
</protein>
<proteinExistence type="predicted"/>
<dbReference type="RefSeq" id="WP_166148437.1">
    <property type="nucleotide sequence ID" value="NZ_JAAOIW010000003.1"/>
</dbReference>
<dbReference type="InterPro" id="IPR013022">
    <property type="entry name" value="Xyl_isomerase-like_TIM-brl"/>
</dbReference>
<keyword evidence="2" id="KW-0413">Isomerase</keyword>
<accession>A0ABX0J4X5</accession>
<reference evidence="2" key="1">
    <citation type="submission" date="2020-03" db="EMBL/GenBank/DDBJ databases">
        <title>Draft sequencing of Paenibacilllus sp. S3N08.</title>
        <authorList>
            <person name="Kim D.-U."/>
        </authorList>
    </citation>
    <scope>NUCLEOTIDE SEQUENCE</scope>
    <source>
        <strain evidence="2">S3N08</strain>
    </source>
</reference>
<evidence type="ECO:0000313" key="3">
    <source>
        <dbReference type="Proteomes" id="UP001165962"/>
    </source>
</evidence>
<dbReference type="InterPro" id="IPR036237">
    <property type="entry name" value="Xyl_isomerase-like_sf"/>
</dbReference>
<organism evidence="2 3">
    <name type="scientific">Paenibacillus agricola</name>
    <dbReference type="NCBI Taxonomy" id="2716264"/>
    <lineage>
        <taxon>Bacteria</taxon>
        <taxon>Bacillati</taxon>
        <taxon>Bacillota</taxon>
        <taxon>Bacilli</taxon>
        <taxon>Bacillales</taxon>
        <taxon>Paenibacillaceae</taxon>
        <taxon>Paenibacillus</taxon>
    </lineage>
</organism>
<evidence type="ECO:0000259" key="1">
    <source>
        <dbReference type="Pfam" id="PF01261"/>
    </source>
</evidence>